<dbReference type="OrthoDB" id="111095at2157"/>
<dbReference type="PROSITE" id="PS51257">
    <property type="entry name" value="PROKAR_LIPOPROTEIN"/>
    <property type="match status" value="1"/>
</dbReference>
<accession>A0A4S3TQ27</accession>
<feature type="compositionally biased region" description="Polar residues" evidence="1">
    <location>
        <begin position="35"/>
        <end position="53"/>
    </location>
</feature>
<keyword evidence="2" id="KW-0812">Transmembrane</keyword>
<proteinExistence type="predicted"/>
<dbReference type="InterPro" id="IPR012338">
    <property type="entry name" value="Beta-lactam/transpept-like"/>
</dbReference>
<name>A0A4S3TQ27_9EURY</name>
<dbReference type="Pfam" id="PF00144">
    <property type="entry name" value="Beta-lactamase"/>
    <property type="match status" value="1"/>
</dbReference>
<feature type="transmembrane region" description="Helical" evidence="2">
    <location>
        <begin position="682"/>
        <end position="701"/>
    </location>
</feature>
<protein>
    <submittedName>
        <fullName evidence="4">Class A beta-lactamase-related serine hydrolase</fullName>
    </submittedName>
</protein>
<dbReference type="RefSeq" id="WP_141463159.1">
    <property type="nucleotide sequence ID" value="NZ_RBZW01000008.1"/>
</dbReference>
<dbReference type="GO" id="GO:0016787">
    <property type="term" value="F:hydrolase activity"/>
    <property type="evidence" value="ECO:0007669"/>
    <property type="project" value="UniProtKB-KW"/>
</dbReference>
<feature type="domain" description="Beta-lactamase-related" evidence="3">
    <location>
        <begin position="68"/>
        <end position="387"/>
    </location>
</feature>
<dbReference type="InterPro" id="IPR006311">
    <property type="entry name" value="TAT_signal"/>
</dbReference>
<evidence type="ECO:0000256" key="2">
    <source>
        <dbReference type="SAM" id="Phobius"/>
    </source>
</evidence>
<dbReference type="Gene3D" id="3.40.710.10">
    <property type="entry name" value="DD-peptidase/beta-lactamase superfamily"/>
    <property type="match status" value="1"/>
</dbReference>
<comment type="caution">
    <text evidence="4">The sequence shown here is derived from an EMBL/GenBank/DDBJ whole genome shotgun (WGS) entry which is preliminary data.</text>
</comment>
<gene>
    <name evidence="4" type="ORF">D8Y22_02520</name>
</gene>
<organism evidence="4 5">
    <name type="scientific">Salinadaptatus halalkaliphilus</name>
    <dbReference type="NCBI Taxonomy" id="2419781"/>
    <lineage>
        <taxon>Archaea</taxon>
        <taxon>Methanobacteriati</taxon>
        <taxon>Methanobacteriota</taxon>
        <taxon>Stenosarchaea group</taxon>
        <taxon>Halobacteria</taxon>
        <taxon>Halobacteriales</taxon>
        <taxon>Natrialbaceae</taxon>
        <taxon>Salinadaptatus</taxon>
    </lineage>
</organism>
<evidence type="ECO:0000313" key="4">
    <source>
        <dbReference type="EMBL" id="THE66451.1"/>
    </source>
</evidence>
<sequence length="708" mass="75659">MSNDLPRRRLLAGTALLGTASLAGCLSETPPLESTAATGSPSAVGPTNRSQSNSPPPDLDLENLESFVDERMAALLAAHDIVGASVAVVQDDTVELVTGYGDTGLEDGTAVDEETAFRIGSVSKPLVWTALMQLIEDGRIDPDADVREYLESVSIPETGDEPITVAHLATHTAGFEERFQGTWIDDPDERRPLADVLEAEQPERVRPPGVVASYSNYGTALAAQVVADVTGSSFDEYVEQSVFDPLEMTDATFNYPRPDDDTTVANGYTAAAGTIQSVPEIFLEIWPAGSATATATDMARFVRAHLGDGSVADGRILEPETVATMHDQWFTHHGALPGTAFGLLEGERQGTRVLEHDGALPGSFYSYLLFVPEYDLGLWLGYNTNTGAVANAEFLDAFFEEFLPAGADSRPSEPDGRPDQGEALEGTYRGVRVAESTHAKLSSSLQAGTIEVTVDESGYLVTDAGATIERWVEREPLVFDALEGDDTLAFGETGEDITHLFTGFHAYERIGWQDSMSVQGTVAGLASLGMLSGVAGWPLAWAGRRVLAGDDDTTMDTDSSAAASERGNVDAQDAGSADSNERAHSDGGGESSTAGFRDRFRIPAPHARPRWVAGGASACLFGFVAGTIGLLLMFPYTLLSDPPLSYTVLTILPLLGTVGAVTALGYAIVAWRDGYWGRWSRLHYTIVVASTIAFCWLLYYWNFLGLPV</sequence>
<keyword evidence="2" id="KW-0472">Membrane</keyword>
<keyword evidence="2" id="KW-1133">Transmembrane helix</keyword>
<evidence type="ECO:0000256" key="1">
    <source>
        <dbReference type="SAM" id="MobiDB-lite"/>
    </source>
</evidence>
<dbReference type="InterPro" id="IPR050491">
    <property type="entry name" value="AmpC-like"/>
</dbReference>
<dbReference type="AlphaFoldDB" id="A0A4S3TQ27"/>
<dbReference type="PANTHER" id="PTHR46825">
    <property type="entry name" value="D-ALANYL-D-ALANINE-CARBOXYPEPTIDASE/ENDOPEPTIDASE AMPH"/>
    <property type="match status" value="1"/>
</dbReference>
<reference evidence="4 5" key="1">
    <citation type="submission" date="2018-10" db="EMBL/GenBank/DDBJ databases">
        <title>Natronolimnobius sp. XQ-INN 246 isolated from Inner Mongolia Autonomous Region of China.</title>
        <authorList>
            <person name="Xue Q."/>
        </authorList>
    </citation>
    <scope>NUCLEOTIDE SEQUENCE [LARGE SCALE GENOMIC DNA]</scope>
    <source>
        <strain evidence="4 5">XQ-INN 246</strain>
    </source>
</reference>
<feature type="transmembrane region" description="Helical" evidence="2">
    <location>
        <begin position="611"/>
        <end position="634"/>
    </location>
</feature>
<dbReference type="InterPro" id="IPR001466">
    <property type="entry name" value="Beta-lactam-related"/>
</dbReference>
<dbReference type="EMBL" id="RBZW01000008">
    <property type="protein sequence ID" value="THE66451.1"/>
    <property type="molecule type" value="Genomic_DNA"/>
</dbReference>
<evidence type="ECO:0000313" key="5">
    <source>
        <dbReference type="Proteomes" id="UP000318864"/>
    </source>
</evidence>
<feature type="transmembrane region" description="Helical" evidence="2">
    <location>
        <begin position="646"/>
        <end position="670"/>
    </location>
</feature>
<keyword evidence="4" id="KW-0378">Hydrolase</keyword>
<feature type="region of interest" description="Disordered" evidence="1">
    <location>
        <begin position="552"/>
        <end position="596"/>
    </location>
</feature>
<keyword evidence="5" id="KW-1185">Reference proteome</keyword>
<dbReference type="Proteomes" id="UP000318864">
    <property type="component" value="Unassembled WGS sequence"/>
</dbReference>
<dbReference type="SUPFAM" id="SSF56601">
    <property type="entry name" value="beta-lactamase/transpeptidase-like"/>
    <property type="match status" value="1"/>
</dbReference>
<feature type="region of interest" description="Disordered" evidence="1">
    <location>
        <begin position="31"/>
        <end position="59"/>
    </location>
</feature>
<dbReference type="PROSITE" id="PS51318">
    <property type="entry name" value="TAT"/>
    <property type="match status" value="1"/>
</dbReference>
<evidence type="ECO:0000259" key="3">
    <source>
        <dbReference type="Pfam" id="PF00144"/>
    </source>
</evidence>
<feature type="transmembrane region" description="Helical" evidence="2">
    <location>
        <begin position="522"/>
        <end position="541"/>
    </location>
</feature>
<dbReference type="PANTHER" id="PTHR46825:SF9">
    <property type="entry name" value="BETA-LACTAMASE-RELATED DOMAIN-CONTAINING PROTEIN"/>
    <property type="match status" value="1"/>
</dbReference>